<accession>A0A1G7H3H0</accession>
<evidence type="ECO:0000313" key="5">
    <source>
        <dbReference type="Proteomes" id="UP000198922"/>
    </source>
</evidence>
<evidence type="ECO:0000256" key="1">
    <source>
        <dbReference type="ARBA" id="ARBA00022676"/>
    </source>
</evidence>
<dbReference type="Proteomes" id="UP000198922">
    <property type="component" value="Unassembled WGS sequence"/>
</dbReference>
<keyword evidence="5" id="KW-1185">Reference proteome</keyword>
<sequence>MTQPIDSPAGRTALAPFVRTVARGPGRGRALTREEAAEALGLVLDGTAAPEAAGALLMVMRYRGEAASEIAGFADALASGPDWRQARPDLDWPSYAAGRTRGLPWFLLAAKLVAGAGHRVTLHGWNAHRHEIRDALPGLGIPVAESGDALGRALDAQSIAYVPLEAWSPGGHRLIRLREVFGLRSCINTVLRVANPFGARAQVEGVFHPPYRGLQTDAGALMGQQNLLIIKGAGGEFERNPSKEIELFGLLDGAEVDLTAQALREETRRLADPGGTPEDLRRLWTDALEDEFSRALVTGTAALALLALRAAPDLARAEAMAEELWEGRDREALPEGDVA</sequence>
<dbReference type="InterPro" id="IPR005940">
    <property type="entry name" value="Anthranilate_Pribosyl_Tfrase"/>
</dbReference>
<dbReference type="GO" id="GO:0005829">
    <property type="term" value="C:cytosol"/>
    <property type="evidence" value="ECO:0007669"/>
    <property type="project" value="TreeGrafter"/>
</dbReference>
<evidence type="ECO:0000256" key="2">
    <source>
        <dbReference type="ARBA" id="ARBA00022679"/>
    </source>
</evidence>
<gene>
    <name evidence="4" type="ORF">SAMN04488567_3062</name>
</gene>
<dbReference type="InterPro" id="IPR035902">
    <property type="entry name" value="Nuc_phospho_transferase"/>
</dbReference>
<dbReference type="SUPFAM" id="SSF47648">
    <property type="entry name" value="Nucleoside phosphorylase/phosphoribosyltransferase N-terminal domain"/>
    <property type="match status" value="1"/>
</dbReference>
<dbReference type="STRING" id="521013.SAMN04488567_3062"/>
<feature type="domain" description="Glycosyl transferase family 3 N-terminal" evidence="3">
    <location>
        <begin position="27"/>
        <end position="78"/>
    </location>
</feature>
<dbReference type="Gene3D" id="3.40.1030.10">
    <property type="entry name" value="Nucleoside phosphorylase/phosphoribosyltransferase catalytic domain"/>
    <property type="match status" value="1"/>
</dbReference>
<dbReference type="PANTHER" id="PTHR43285">
    <property type="entry name" value="ANTHRANILATE PHOSPHORIBOSYLTRANSFERASE"/>
    <property type="match status" value="1"/>
</dbReference>
<dbReference type="OrthoDB" id="8455878at2"/>
<reference evidence="5" key="1">
    <citation type="submission" date="2016-10" db="EMBL/GenBank/DDBJ databases">
        <authorList>
            <person name="Varghese N."/>
            <person name="Submissions S."/>
        </authorList>
    </citation>
    <scope>NUCLEOTIDE SEQUENCE [LARGE SCALE GENOMIC DNA]</scope>
    <source>
        <strain evidence="5">DSM 21424</strain>
    </source>
</reference>
<keyword evidence="1 4" id="KW-0328">Glycosyltransferase</keyword>
<dbReference type="InterPro" id="IPR017459">
    <property type="entry name" value="Glycosyl_Trfase_fam3_N_dom"/>
</dbReference>
<evidence type="ECO:0000259" key="3">
    <source>
        <dbReference type="Pfam" id="PF02885"/>
    </source>
</evidence>
<dbReference type="NCBIfam" id="NF006564">
    <property type="entry name" value="PRK09071.1"/>
    <property type="match status" value="1"/>
</dbReference>
<protein>
    <submittedName>
        <fullName evidence="4">Anthranilate phosphoribosyltransferase</fullName>
    </submittedName>
</protein>
<dbReference type="PANTHER" id="PTHR43285:SF2">
    <property type="entry name" value="ANTHRANILATE PHOSPHORIBOSYLTRANSFERASE"/>
    <property type="match status" value="1"/>
</dbReference>
<proteinExistence type="predicted"/>
<dbReference type="Gene3D" id="1.20.970.10">
    <property type="entry name" value="Transferase, Pyrimidine Nucleoside Phosphorylase, Chain C"/>
    <property type="match status" value="1"/>
</dbReference>
<dbReference type="Pfam" id="PF02885">
    <property type="entry name" value="Glycos_trans_3N"/>
    <property type="match status" value="1"/>
</dbReference>
<dbReference type="EMBL" id="FNAT01000005">
    <property type="protein sequence ID" value="SDE94988.1"/>
    <property type="molecule type" value="Genomic_DNA"/>
</dbReference>
<dbReference type="SUPFAM" id="SSF52418">
    <property type="entry name" value="Nucleoside phosphorylase/phosphoribosyltransferase catalytic domain"/>
    <property type="match status" value="1"/>
</dbReference>
<evidence type="ECO:0000313" key="4">
    <source>
        <dbReference type="EMBL" id="SDE94988.1"/>
    </source>
</evidence>
<organism evidence="4 5">
    <name type="scientific">Limimaricola pyoseonensis</name>
    <dbReference type="NCBI Taxonomy" id="521013"/>
    <lineage>
        <taxon>Bacteria</taxon>
        <taxon>Pseudomonadati</taxon>
        <taxon>Pseudomonadota</taxon>
        <taxon>Alphaproteobacteria</taxon>
        <taxon>Rhodobacterales</taxon>
        <taxon>Paracoccaceae</taxon>
        <taxon>Limimaricola</taxon>
    </lineage>
</organism>
<dbReference type="GO" id="GO:0000162">
    <property type="term" value="P:L-tryptophan biosynthetic process"/>
    <property type="evidence" value="ECO:0007669"/>
    <property type="project" value="InterPro"/>
</dbReference>
<name>A0A1G7H3H0_9RHOB</name>
<dbReference type="InterPro" id="IPR036320">
    <property type="entry name" value="Glycosyl_Trfase_fam3_N_dom_sf"/>
</dbReference>
<dbReference type="GO" id="GO:0004048">
    <property type="term" value="F:anthranilate phosphoribosyltransferase activity"/>
    <property type="evidence" value="ECO:0007669"/>
    <property type="project" value="InterPro"/>
</dbReference>
<dbReference type="AlphaFoldDB" id="A0A1G7H3H0"/>
<dbReference type="RefSeq" id="WP_090113418.1">
    <property type="nucleotide sequence ID" value="NZ_FNAT01000005.1"/>
</dbReference>
<keyword evidence="2 4" id="KW-0808">Transferase</keyword>